<comment type="caution">
    <text evidence="1">The sequence shown here is derived from an EMBL/GenBank/DDBJ whole genome shotgun (WGS) entry which is preliminary data.</text>
</comment>
<dbReference type="Proteomes" id="UP000219564">
    <property type="component" value="Unassembled WGS sequence"/>
</dbReference>
<accession>A0AAX2HBW3</accession>
<proteinExistence type="predicted"/>
<name>A0AAX2HBW3_9PSED</name>
<protein>
    <submittedName>
        <fullName evidence="1">Uncharacterized protein</fullName>
    </submittedName>
</protein>
<evidence type="ECO:0000313" key="2">
    <source>
        <dbReference type="Proteomes" id="UP000219564"/>
    </source>
</evidence>
<dbReference type="EMBL" id="OBKZ01000040">
    <property type="protein sequence ID" value="SOB53780.1"/>
    <property type="molecule type" value="Genomic_DNA"/>
</dbReference>
<dbReference type="AlphaFoldDB" id="A0AAX2HBW3"/>
<sequence>MRVEFSLFVSVLLVSLVFNARADQCGIILSELKQTSELTPNQQNRL</sequence>
<reference evidence="1 2" key="1">
    <citation type="submission" date="2017-08" db="EMBL/GenBank/DDBJ databases">
        <authorList>
            <person name="Chaillou S."/>
        </authorList>
    </citation>
    <scope>NUCLEOTIDE SEQUENCE [LARGE SCALE GENOMIC DNA]</scope>
    <source>
        <strain evidence="1 2">MFPA15A1205</strain>
    </source>
</reference>
<gene>
    <name evidence="1" type="ORF">PLUA15_450031</name>
</gene>
<organism evidence="1 2">
    <name type="scientific">Pseudomonas lundensis</name>
    <dbReference type="NCBI Taxonomy" id="86185"/>
    <lineage>
        <taxon>Bacteria</taxon>
        <taxon>Pseudomonadati</taxon>
        <taxon>Pseudomonadota</taxon>
        <taxon>Gammaproteobacteria</taxon>
        <taxon>Pseudomonadales</taxon>
        <taxon>Pseudomonadaceae</taxon>
        <taxon>Pseudomonas</taxon>
    </lineage>
</organism>
<evidence type="ECO:0000313" key="1">
    <source>
        <dbReference type="EMBL" id="SOB53780.1"/>
    </source>
</evidence>